<dbReference type="InterPro" id="IPR001362">
    <property type="entry name" value="Glyco_hydro_32"/>
</dbReference>
<organism evidence="6 7">
    <name type="scientific">Lophium mytilinum</name>
    <dbReference type="NCBI Taxonomy" id="390894"/>
    <lineage>
        <taxon>Eukaryota</taxon>
        <taxon>Fungi</taxon>
        <taxon>Dikarya</taxon>
        <taxon>Ascomycota</taxon>
        <taxon>Pezizomycotina</taxon>
        <taxon>Dothideomycetes</taxon>
        <taxon>Pleosporomycetidae</taxon>
        <taxon>Mytilinidiales</taxon>
        <taxon>Mytilinidiaceae</taxon>
        <taxon>Lophium</taxon>
    </lineage>
</organism>
<dbReference type="EC" id="3.2.1.26" evidence="2"/>
<sequence>MPAFDSPPSEAASYSRPSASQAAADAIPVLIDDTYHIFHLSTPPNTVHHPPRLRSSWSRLRSKDLVSWMRDPLPVLSPSSSESAPDADGAWTGSAVLGPDGTLHIFYTGYNLSQGGKQAILHARSSDQHGTSFNADSEPIRIISPPLNLAAFEDIDFRDAYVFFNEEAGQYWMLVATRLSSGPHWTRGCIALLTSADLEEWSVEPAPLYAPNDMMCPECPELFTLPNGKWYLVYSRFSAPNPGTVYRIADSPRGPFRTPRDGSGGRFDARRWYAAKSCQKAGDSSKRIFFGWIADFNEKDSRWLWGGSLAAPRQVSARVDGSLEISPVEEVLHNKFSLLEGNENNRVAEELNLRSIGQTLATYLPILQKSVQSYVLEFSVSHHDALSFGVLLRTDDDLRGHRIRFEPAADGSYAVSLLTDLPPLDDFWADQYELYLPKNVDGPELARHSSVRLEETIRLVVENDTMELFVGGKSISYRIPPRLNSSETKELGFFVEDGTFQPKQIRLYYKKHGRLGN</sequence>
<dbReference type="GO" id="GO:0004564">
    <property type="term" value="F:beta-fructofuranosidase activity"/>
    <property type="evidence" value="ECO:0007669"/>
    <property type="project" value="UniProtKB-EC"/>
</dbReference>
<comment type="similarity">
    <text evidence="1">Belongs to the glycosyl hydrolase 32 family.</text>
</comment>
<dbReference type="AlphaFoldDB" id="A0A6A6REJ2"/>
<dbReference type="Pfam" id="PF00251">
    <property type="entry name" value="Glyco_hydro_32N"/>
    <property type="match status" value="1"/>
</dbReference>
<dbReference type="InterPro" id="IPR013148">
    <property type="entry name" value="Glyco_hydro_32_N"/>
</dbReference>
<evidence type="ECO:0000313" key="7">
    <source>
        <dbReference type="Proteomes" id="UP000799750"/>
    </source>
</evidence>
<evidence type="ECO:0000313" key="6">
    <source>
        <dbReference type="EMBL" id="KAF2503185.1"/>
    </source>
</evidence>
<keyword evidence="7" id="KW-1185">Reference proteome</keyword>
<dbReference type="EMBL" id="MU004181">
    <property type="protein sequence ID" value="KAF2503185.1"/>
    <property type="molecule type" value="Genomic_DNA"/>
</dbReference>
<evidence type="ECO:0000256" key="1">
    <source>
        <dbReference type="ARBA" id="ARBA00009902"/>
    </source>
</evidence>
<dbReference type="PANTHER" id="PTHR43101:SF1">
    <property type="entry name" value="BETA-FRUCTOSIDASE"/>
    <property type="match status" value="1"/>
</dbReference>
<evidence type="ECO:0000259" key="5">
    <source>
        <dbReference type="Pfam" id="PF00251"/>
    </source>
</evidence>
<gene>
    <name evidence="6" type="ORF">BU16DRAFT_32244</name>
</gene>
<feature type="domain" description="Glycosyl hydrolase family 32 N-terminal" evidence="5">
    <location>
        <begin position="28"/>
        <end position="318"/>
    </location>
</feature>
<dbReference type="PANTHER" id="PTHR43101">
    <property type="entry name" value="BETA-FRUCTOSIDASE"/>
    <property type="match status" value="1"/>
</dbReference>
<dbReference type="Gene3D" id="2.115.10.20">
    <property type="entry name" value="Glycosyl hydrolase domain, family 43"/>
    <property type="match status" value="1"/>
</dbReference>
<dbReference type="InterPro" id="IPR051214">
    <property type="entry name" value="GH32_Enzymes"/>
</dbReference>
<dbReference type="SUPFAM" id="SSF75005">
    <property type="entry name" value="Arabinanase/levansucrase/invertase"/>
    <property type="match status" value="1"/>
</dbReference>
<dbReference type="Proteomes" id="UP000799750">
    <property type="component" value="Unassembled WGS sequence"/>
</dbReference>
<keyword evidence="4" id="KW-0326">Glycosidase</keyword>
<protein>
    <recommendedName>
        <fullName evidence="2">beta-fructofuranosidase</fullName>
        <ecNumber evidence="2">3.2.1.26</ecNumber>
    </recommendedName>
</protein>
<name>A0A6A6REJ2_9PEZI</name>
<accession>A0A6A6REJ2</accession>
<evidence type="ECO:0000256" key="2">
    <source>
        <dbReference type="ARBA" id="ARBA00012758"/>
    </source>
</evidence>
<dbReference type="CDD" id="cd08995">
    <property type="entry name" value="GH32_EcAec43-like"/>
    <property type="match status" value="1"/>
</dbReference>
<keyword evidence="3" id="KW-0378">Hydrolase</keyword>
<evidence type="ECO:0000256" key="3">
    <source>
        <dbReference type="ARBA" id="ARBA00022801"/>
    </source>
</evidence>
<dbReference type="OrthoDB" id="202537at2759"/>
<dbReference type="SMART" id="SM00640">
    <property type="entry name" value="Glyco_32"/>
    <property type="match status" value="1"/>
</dbReference>
<dbReference type="InterPro" id="IPR023296">
    <property type="entry name" value="Glyco_hydro_beta-prop_sf"/>
</dbReference>
<proteinExistence type="inferred from homology"/>
<reference evidence="6" key="1">
    <citation type="journal article" date="2020" name="Stud. Mycol.">
        <title>101 Dothideomycetes genomes: a test case for predicting lifestyles and emergence of pathogens.</title>
        <authorList>
            <person name="Haridas S."/>
            <person name="Albert R."/>
            <person name="Binder M."/>
            <person name="Bloem J."/>
            <person name="Labutti K."/>
            <person name="Salamov A."/>
            <person name="Andreopoulos B."/>
            <person name="Baker S."/>
            <person name="Barry K."/>
            <person name="Bills G."/>
            <person name="Bluhm B."/>
            <person name="Cannon C."/>
            <person name="Castanera R."/>
            <person name="Culley D."/>
            <person name="Daum C."/>
            <person name="Ezra D."/>
            <person name="Gonzalez J."/>
            <person name="Henrissat B."/>
            <person name="Kuo A."/>
            <person name="Liang C."/>
            <person name="Lipzen A."/>
            <person name="Lutzoni F."/>
            <person name="Magnuson J."/>
            <person name="Mondo S."/>
            <person name="Nolan M."/>
            <person name="Ohm R."/>
            <person name="Pangilinan J."/>
            <person name="Park H.-J."/>
            <person name="Ramirez L."/>
            <person name="Alfaro M."/>
            <person name="Sun H."/>
            <person name="Tritt A."/>
            <person name="Yoshinaga Y."/>
            <person name="Zwiers L.-H."/>
            <person name="Turgeon B."/>
            <person name="Goodwin S."/>
            <person name="Spatafora J."/>
            <person name="Crous P."/>
            <person name="Grigoriev I."/>
        </authorList>
    </citation>
    <scope>NUCLEOTIDE SEQUENCE</scope>
    <source>
        <strain evidence="6">CBS 269.34</strain>
    </source>
</reference>
<evidence type="ECO:0000256" key="4">
    <source>
        <dbReference type="ARBA" id="ARBA00023295"/>
    </source>
</evidence>
<dbReference type="GO" id="GO:0005975">
    <property type="term" value="P:carbohydrate metabolic process"/>
    <property type="evidence" value="ECO:0007669"/>
    <property type="project" value="InterPro"/>
</dbReference>